<accession>A0ABV6ZYV7</accession>
<dbReference type="Proteomes" id="UP001595379">
    <property type="component" value="Unassembled WGS sequence"/>
</dbReference>
<feature type="chain" id="PRO_5046555655" description="Tetratricopeptide repeat protein" evidence="4">
    <location>
        <begin position="23"/>
        <end position="188"/>
    </location>
</feature>
<name>A0ABV6ZYV7_9PROT</name>
<feature type="repeat" description="TPR" evidence="3">
    <location>
        <begin position="139"/>
        <end position="172"/>
    </location>
</feature>
<dbReference type="EMBL" id="JBHRSV010000019">
    <property type="protein sequence ID" value="MFC2926528.1"/>
    <property type="molecule type" value="Genomic_DNA"/>
</dbReference>
<keyword evidence="6" id="KW-1185">Reference proteome</keyword>
<dbReference type="InterPro" id="IPR011990">
    <property type="entry name" value="TPR-like_helical_dom_sf"/>
</dbReference>
<evidence type="ECO:0000313" key="5">
    <source>
        <dbReference type="EMBL" id="MFC2926528.1"/>
    </source>
</evidence>
<reference evidence="6" key="1">
    <citation type="journal article" date="2019" name="Int. J. Syst. Evol. Microbiol.">
        <title>The Global Catalogue of Microorganisms (GCM) 10K type strain sequencing project: providing services to taxonomists for standard genome sequencing and annotation.</title>
        <authorList>
            <consortium name="The Broad Institute Genomics Platform"/>
            <consortium name="The Broad Institute Genome Sequencing Center for Infectious Disease"/>
            <person name="Wu L."/>
            <person name="Ma J."/>
        </authorList>
    </citation>
    <scope>NUCLEOTIDE SEQUENCE [LARGE SCALE GENOMIC DNA]</scope>
    <source>
        <strain evidence="6">KCTC 52487</strain>
    </source>
</reference>
<evidence type="ECO:0008006" key="7">
    <source>
        <dbReference type="Google" id="ProtNLM"/>
    </source>
</evidence>
<evidence type="ECO:0000256" key="2">
    <source>
        <dbReference type="ARBA" id="ARBA00022803"/>
    </source>
</evidence>
<dbReference type="InterPro" id="IPR050498">
    <property type="entry name" value="Ycf3"/>
</dbReference>
<comment type="caution">
    <text evidence="5">The sequence shown here is derived from an EMBL/GenBank/DDBJ whole genome shotgun (WGS) entry which is preliminary data.</text>
</comment>
<dbReference type="RefSeq" id="WP_343164314.1">
    <property type="nucleotide sequence ID" value="NZ_JBHRSV010000019.1"/>
</dbReference>
<protein>
    <recommendedName>
        <fullName evidence="7">Tetratricopeptide repeat protein</fullName>
    </recommendedName>
</protein>
<dbReference type="InterPro" id="IPR019734">
    <property type="entry name" value="TPR_rpt"/>
</dbReference>
<proteinExistence type="predicted"/>
<dbReference type="PANTHER" id="PTHR44858:SF1">
    <property type="entry name" value="UDP-N-ACETYLGLUCOSAMINE--PEPTIDE N-ACETYLGLUCOSAMINYLTRANSFERASE SPINDLY-RELATED"/>
    <property type="match status" value="1"/>
</dbReference>
<evidence type="ECO:0000256" key="1">
    <source>
        <dbReference type="ARBA" id="ARBA00022737"/>
    </source>
</evidence>
<evidence type="ECO:0000313" key="6">
    <source>
        <dbReference type="Proteomes" id="UP001595379"/>
    </source>
</evidence>
<feature type="signal peptide" evidence="4">
    <location>
        <begin position="1"/>
        <end position="22"/>
    </location>
</feature>
<dbReference type="PROSITE" id="PS50005">
    <property type="entry name" value="TPR"/>
    <property type="match status" value="1"/>
</dbReference>
<dbReference type="SMART" id="SM00028">
    <property type="entry name" value="TPR"/>
    <property type="match status" value="3"/>
</dbReference>
<sequence length="188" mass="20638">MKIKLAIAITSLAAATALSAPAFSQSMVVVGRSAAAGCYQNAALHQYDMAALRDCNAAFDHNMMDRNTRARTHVNRAVILMNMGQPLSALRDLEDAVGLGFEAPEIQLNFSAAYVRLNRPQDAVDAATAAIEAGIERPERAYVNRAIAYEMMDNNVAAYQDYLTALELDPDWTAVRRELDRFRVVNNS</sequence>
<gene>
    <name evidence="5" type="ORF">ACFOOR_10465</name>
</gene>
<keyword evidence="2 3" id="KW-0802">TPR repeat</keyword>
<dbReference type="Gene3D" id="1.25.40.10">
    <property type="entry name" value="Tetratricopeptide repeat domain"/>
    <property type="match status" value="2"/>
</dbReference>
<keyword evidence="4" id="KW-0732">Signal</keyword>
<dbReference type="SUPFAM" id="SSF48452">
    <property type="entry name" value="TPR-like"/>
    <property type="match status" value="1"/>
</dbReference>
<evidence type="ECO:0000256" key="3">
    <source>
        <dbReference type="PROSITE-ProRule" id="PRU00339"/>
    </source>
</evidence>
<dbReference type="PANTHER" id="PTHR44858">
    <property type="entry name" value="TETRATRICOPEPTIDE REPEAT PROTEIN 6"/>
    <property type="match status" value="1"/>
</dbReference>
<evidence type="ECO:0000256" key="4">
    <source>
        <dbReference type="SAM" id="SignalP"/>
    </source>
</evidence>
<keyword evidence="1" id="KW-0677">Repeat</keyword>
<dbReference type="Pfam" id="PF13181">
    <property type="entry name" value="TPR_8"/>
    <property type="match status" value="1"/>
</dbReference>
<organism evidence="5 6">
    <name type="scientific">Hyphobacterium vulgare</name>
    <dbReference type="NCBI Taxonomy" id="1736751"/>
    <lineage>
        <taxon>Bacteria</taxon>
        <taxon>Pseudomonadati</taxon>
        <taxon>Pseudomonadota</taxon>
        <taxon>Alphaproteobacteria</taxon>
        <taxon>Maricaulales</taxon>
        <taxon>Maricaulaceae</taxon>
        <taxon>Hyphobacterium</taxon>
    </lineage>
</organism>